<dbReference type="AlphaFoldDB" id="A0A9P8CNQ8"/>
<dbReference type="InterPro" id="IPR011992">
    <property type="entry name" value="EF-hand-dom_pair"/>
</dbReference>
<feature type="compositionally biased region" description="Basic and acidic residues" evidence="1">
    <location>
        <begin position="247"/>
        <end position="257"/>
    </location>
</feature>
<feature type="compositionally biased region" description="Polar residues" evidence="1">
    <location>
        <begin position="123"/>
        <end position="132"/>
    </location>
</feature>
<sequence length="723" mass="79254">MTTNQLHGLPASSSASSAALRGASLAFQNSNKSRGLAAPSTDSHDRALAAATISAQTTGGSTTGLPDIDHQQARTIINSRLQQQTQYLSPKNGGKDASFIAATLAASRSASPSPRVRRSPSVNTIGSHTGSPSHYAHMSHLGSPTATEHVDAASIPPTGNLIRMFEGGSPRRRHGGSVDEGMIARRRSTPSPKRVQRLPRDPSKESLEEKEEEADHKHEKAPDVPPRQSARPKTPHPKPAIIQQKPTPERISRKQDKPSPASRAHTPTPTPKPVAERQPRTTKDDTARDEVEKPRPKPKPVDAQKRPSKPPKPAAVDPKPPQTPTTKPIPESTSYNMAELRSPVLGQSSSTPEIQSPAPRRLNKLPLPPPTPPQHSKTISRPSPQLLSPGDPEKRDSPRAKKPQPQPPTPPKPRGSTRGVNRAGSLKHGLGRIKTSELDLARTSETDSPQDVFVSAPTSPTYSSPPPQQTSQRLPSPTERDIGRNTPSPTRWSQRPSQQPSRNNLDLDSLTSAIMAGSLASSRLTPSNTGSTMPPILPQRTRSPRLRTTMRNTAAQSSDSEDDRHKKSRRPKLRSGKHAHHEGARKKWRDQIRQRERKRYEAVWASNRGYHLPTTSSGTSSIRSGTRDGTSAAAASSVDYAEYIANVVVRDIWRRSRLPEDELVEVWELVDRKRRGMLDRAEFVVGMWLIDQRLRGRKIPQKVSDSVWASANGMLRVKTPKRH</sequence>
<feature type="domain" description="EH" evidence="2">
    <location>
        <begin position="650"/>
        <end position="714"/>
    </location>
</feature>
<dbReference type="EMBL" id="MU251256">
    <property type="protein sequence ID" value="KAG9253768.1"/>
    <property type="molecule type" value="Genomic_DNA"/>
</dbReference>
<dbReference type="RefSeq" id="XP_046117692.1">
    <property type="nucleotide sequence ID" value="XM_046257539.1"/>
</dbReference>
<dbReference type="PROSITE" id="PS50031">
    <property type="entry name" value="EH"/>
    <property type="match status" value="1"/>
</dbReference>
<feature type="compositionally biased region" description="Polar residues" evidence="1">
    <location>
        <begin position="345"/>
        <end position="354"/>
    </location>
</feature>
<dbReference type="Gene3D" id="1.10.238.10">
    <property type="entry name" value="EF-hand"/>
    <property type="match status" value="1"/>
</dbReference>
<feature type="compositionally biased region" description="Polar residues" evidence="1">
    <location>
        <begin position="549"/>
        <end position="558"/>
    </location>
</feature>
<feature type="region of interest" description="Disordered" evidence="1">
    <location>
        <begin position="520"/>
        <end position="592"/>
    </location>
</feature>
<feature type="compositionally biased region" description="Basic and acidic residues" evidence="1">
    <location>
        <begin position="198"/>
        <end position="222"/>
    </location>
</feature>
<feature type="region of interest" description="Disordered" evidence="1">
    <location>
        <begin position="107"/>
        <end position="505"/>
    </location>
</feature>
<keyword evidence="4" id="KW-1185">Reference proteome</keyword>
<dbReference type="CDD" id="cd00052">
    <property type="entry name" value="EH"/>
    <property type="match status" value="1"/>
</dbReference>
<feature type="compositionally biased region" description="Polar residues" evidence="1">
    <location>
        <begin position="374"/>
        <end position="386"/>
    </location>
</feature>
<dbReference type="GeneID" id="70288442"/>
<reference evidence="3" key="1">
    <citation type="journal article" date="2021" name="IMA Fungus">
        <title>Genomic characterization of three marine fungi, including Emericellopsis atlantica sp. nov. with signatures of a generalist lifestyle and marine biomass degradation.</title>
        <authorList>
            <person name="Hagestad O.C."/>
            <person name="Hou L."/>
            <person name="Andersen J.H."/>
            <person name="Hansen E.H."/>
            <person name="Altermark B."/>
            <person name="Li C."/>
            <person name="Kuhnert E."/>
            <person name="Cox R.J."/>
            <person name="Crous P.W."/>
            <person name="Spatafora J.W."/>
            <person name="Lail K."/>
            <person name="Amirebrahimi M."/>
            <person name="Lipzen A."/>
            <person name="Pangilinan J."/>
            <person name="Andreopoulos W."/>
            <person name="Hayes R.D."/>
            <person name="Ng V."/>
            <person name="Grigoriev I.V."/>
            <person name="Jackson S.A."/>
            <person name="Sutton T.D.S."/>
            <person name="Dobson A.D.W."/>
            <person name="Rama T."/>
        </authorList>
    </citation>
    <scope>NUCLEOTIDE SEQUENCE</scope>
    <source>
        <strain evidence="3">TS7</strain>
    </source>
</reference>
<feature type="compositionally biased region" description="Pro residues" evidence="1">
    <location>
        <begin position="310"/>
        <end position="323"/>
    </location>
</feature>
<dbReference type="Proteomes" id="UP000887229">
    <property type="component" value="Unassembled WGS sequence"/>
</dbReference>
<dbReference type="SMART" id="SM00027">
    <property type="entry name" value="EH"/>
    <property type="match status" value="1"/>
</dbReference>
<feature type="compositionally biased region" description="Polar residues" evidence="1">
    <location>
        <begin position="520"/>
        <end position="532"/>
    </location>
</feature>
<feature type="compositionally biased region" description="Pro residues" evidence="1">
    <location>
        <begin position="404"/>
        <end position="413"/>
    </location>
</feature>
<comment type="caution">
    <text evidence="3">The sequence shown here is derived from an EMBL/GenBank/DDBJ whole genome shotgun (WGS) entry which is preliminary data.</text>
</comment>
<dbReference type="SUPFAM" id="SSF47473">
    <property type="entry name" value="EF-hand"/>
    <property type="match status" value="1"/>
</dbReference>
<accession>A0A9P8CNQ8</accession>
<feature type="compositionally biased region" description="Basic residues" evidence="1">
    <location>
        <begin position="566"/>
        <end position="588"/>
    </location>
</feature>
<evidence type="ECO:0000313" key="3">
    <source>
        <dbReference type="EMBL" id="KAG9253768.1"/>
    </source>
</evidence>
<dbReference type="Pfam" id="PF12763">
    <property type="entry name" value="EH"/>
    <property type="match status" value="1"/>
</dbReference>
<protein>
    <submittedName>
        <fullName evidence="3">Increased rDNA silencing protein 4</fullName>
    </submittedName>
</protein>
<dbReference type="InterPro" id="IPR000261">
    <property type="entry name" value="EH_dom"/>
</dbReference>
<feature type="compositionally biased region" description="Basic and acidic residues" evidence="1">
    <location>
        <begin position="274"/>
        <end position="305"/>
    </location>
</feature>
<dbReference type="OrthoDB" id="10045710at2759"/>
<evidence type="ECO:0000313" key="4">
    <source>
        <dbReference type="Proteomes" id="UP000887229"/>
    </source>
</evidence>
<feature type="compositionally biased region" description="Basic and acidic residues" evidence="1">
    <location>
        <begin position="434"/>
        <end position="445"/>
    </location>
</feature>
<organism evidence="3 4">
    <name type="scientific">Emericellopsis atlantica</name>
    <dbReference type="NCBI Taxonomy" id="2614577"/>
    <lineage>
        <taxon>Eukaryota</taxon>
        <taxon>Fungi</taxon>
        <taxon>Dikarya</taxon>
        <taxon>Ascomycota</taxon>
        <taxon>Pezizomycotina</taxon>
        <taxon>Sordariomycetes</taxon>
        <taxon>Hypocreomycetidae</taxon>
        <taxon>Hypocreales</taxon>
        <taxon>Bionectriaceae</taxon>
        <taxon>Emericellopsis</taxon>
    </lineage>
</organism>
<feature type="compositionally biased region" description="Low complexity" evidence="1">
    <location>
        <begin position="107"/>
        <end position="122"/>
    </location>
</feature>
<feature type="compositionally biased region" description="Polar residues" evidence="1">
    <location>
        <begin position="485"/>
        <end position="505"/>
    </location>
</feature>
<evidence type="ECO:0000259" key="2">
    <source>
        <dbReference type="PROSITE" id="PS50031"/>
    </source>
</evidence>
<name>A0A9P8CNQ8_9HYPO</name>
<evidence type="ECO:0000256" key="1">
    <source>
        <dbReference type="SAM" id="MobiDB-lite"/>
    </source>
</evidence>
<gene>
    <name evidence="3" type="ORF">F5Z01DRAFT_127755</name>
</gene>
<proteinExistence type="predicted"/>